<accession>A0A931APD7</accession>
<dbReference type="InterPro" id="IPR036264">
    <property type="entry name" value="Bact_exopeptidase_dim_dom"/>
</dbReference>
<name>A0A931APD7_9FIRM</name>
<reference evidence="4" key="1">
    <citation type="submission" date="2020-11" db="EMBL/GenBank/DDBJ databases">
        <title>Halonatronomonas betainensis gen. nov., sp. nov. a novel haloalkaliphilic representative of the family Halanaerobiacae capable of betaine degradation.</title>
        <authorList>
            <person name="Boltyanskaya Y."/>
            <person name="Kevbrin V."/>
            <person name="Detkova E."/>
            <person name="Grouzdev D.S."/>
            <person name="Koziaeva V."/>
            <person name="Zhilina T."/>
        </authorList>
    </citation>
    <scope>NUCLEOTIDE SEQUENCE</scope>
    <source>
        <strain evidence="4">Z-7014</strain>
    </source>
</reference>
<dbReference type="AlphaFoldDB" id="A0A931APD7"/>
<keyword evidence="2" id="KW-0464">Manganese</keyword>
<dbReference type="FunFam" id="3.30.70.360:FF:000001">
    <property type="entry name" value="N-acetyldiaminopimelate deacetylase"/>
    <property type="match status" value="1"/>
</dbReference>
<comment type="cofactor">
    <cofactor evidence="2">
        <name>Mn(2+)</name>
        <dbReference type="ChEBI" id="CHEBI:29035"/>
    </cofactor>
    <text evidence="2">The Mn(2+) ion enhances activity.</text>
</comment>
<dbReference type="PANTHER" id="PTHR11014:SF63">
    <property type="entry name" value="METALLOPEPTIDASE, PUTATIVE (AFU_ORTHOLOGUE AFUA_6G09600)-RELATED"/>
    <property type="match status" value="1"/>
</dbReference>
<sequence length="391" mass="43545">MNIKEEIKELEPELINLRRDFHKHPELGWEEVRTAGIVAEYLRDLGLEVTEGVSKTGVVGLLKGDKPGRTLLLRADMDALPVEEENDFEYKSQNEGLMHACGHDGHTAMLLVAAKILSRKKKELAGNIKFVFQPNEETEAARFMIEEGVMENPKVDAAMGIHLWTPLPSGKIGLAPEAVMGGLYEFEIIIKGKGGHTSAPHFSKDPIMAGTNIIQQAQMIQTREIDPMKSTTIVFGQFQAGNATNIIPEKAHLKGTIRYLYQGGRNTDEKPRRRLERIVAGVCNTFDLEYEIKYPATSSPVYNDPELVLDLEEIAAKVAGGTENLTEYRCLAGEDFGEFSAYVPSVFYFVGTGNAKKGTDYPHHHPKFDIDEDTLKTGVEMHVRSALNYLK</sequence>
<evidence type="ECO:0000256" key="1">
    <source>
        <dbReference type="ARBA" id="ARBA00022801"/>
    </source>
</evidence>
<dbReference type="GO" id="GO:0050118">
    <property type="term" value="F:N-acetyldiaminopimelate deacetylase activity"/>
    <property type="evidence" value="ECO:0007669"/>
    <property type="project" value="UniProtKB-ARBA"/>
</dbReference>
<feature type="binding site" evidence="2">
    <location>
        <position position="103"/>
    </location>
    <ligand>
        <name>Mn(2+)</name>
        <dbReference type="ChEBI" id="CHEBI:29035"/>
        <label>2</label>
    </ligand>
</feature>
<evidence type="ECO:0000256" key="2">
    <source>
        <dbReference type="PIRSR" id="PIRSR005962-1"/>
    </source>
</evidence>
<evidence type="ECO:0000313" key="4">
    <source>
        <dbReference type="EMBL" id="MBF8436462.1"/>
    </source>
</evidence>
<evidence type="ECO:0000259" key="3">
    <source>
        <dbReference type="Pfam" id="PF07687"/>
    </source>
</evidence>
<keyword evidence="1" id="KW-0378">Hydrolase</keyword>
<comment type="caution">
    <text evidence="4">The sequence shown here is derived from an EMBL/GenBank/DDBJ whole genome shotgun (WGS) entry which is preliminary data.</text>
</comment>
<evidence type="ECO:0000313" key="5">
    <source>
        <dbReference type="Proteomes" id="UP000621436"/>
    </source>
</evidence>
<dbReference type="InterPro" id="IPR017439">
    <property type="entry name" value="Amidohydrolase"/>
</dbReference>
<dbReference type="Pfam" id="PF07687">
    <property type="entry name" value="M20_dimer"/>
    <property type="match status" value="1"/>
</dbReference>
<dbReference type="GO" id="GO:0046872">
    <property type="term" value="F:metal ion binding"/>
    <property type="evidence" value="ECO:0007669"/>
    <property type="project" value="UniProtKB-KW"/>
</dbReference>
<dbReference type="InterPro" id="IPR011650">
    <property type="entry name" value="Peptidase_M20_dimer"/>
</dbReference>
<feature type="binding site" evidence="2">
    <location>
        <position position="162"/>
    </location>
    <ligand>
        <name>Mn(2+)</name>
        <dbReference type="ChEBI" id="CHEBI:29035"/>
        <label>2</label>
    </ligand>
</feature>
<dbReference type="Proteomes" id="UP000621436">
    <property type="component" value="Unassembled WGS sequence"/>
</dbReference>
<dbReference type="NCBIfam" id="TIGR01891">
    <property type="entry name" value="amidohydrolases"/>
    <property type="match status" value="1"/>
</dbReference>
<feature type="binding site" evidence="2">
    <location>
        <position position="364"/>
    </location>
    <ligand>
        <name>Mn(2+)</name>
        <dbReference type="ChEBI" id="CHEBI:29035"/>
        <label>2</label>
    </ligand>
</feature>
<proteinExistence type="predicted"/>
<keyword evidence="5" id="KW-1185">Reference proteome</keyword>
<dbReference type="PANTHER" id="PTHR11014">
    <property type="entry name" value="PEPTIDASE M20 FAMILY MEMBER"/>
    <property type="match status" value="1"/>
</dbReference>
<dbReference type="Gene3D" id="3.30.70.360">
    <property type="match status" value="1"/>
</dbReference>
<dbReference type="InterPro" id="IPR002933">
    <property type="entry name" value="Peptidase_M20"/>
</dbReference>
<dbReference type="SUPFAM" id="SSF53187">
    <property type="entry name" value="Zn-dependent exopeptidases"/>
    <property type="match status" value="1"/>
</dbReference>
<dbReference type="PIRSF" id="PIRSF005962">
    <property type="entry name" value="Pept_M20D_amidohydro"/>
    <property type="match status" value="1"/>
</dbReference>
<dbReference type="Gene3D" id="3.40.630.10">
    <property type="entry name" value="Zn peptidases"/>
    <property type="match status" value="1"/>
</dbReference>
<dbReference type="Pfam" id="PF01546">
    <property type="entry name" value="Peptidase_M20"/>
    <property type="match status" value="1"/>
</dbReference>
<feature type="domain" description="Peptidase M20 dimerisation" evidence="3">
    <location>
        <begin position="182"/>
        <end position="268"/>
    </location>
</feature>
<feature type="binding site" evidence="2">
    <location>
        <position position="101"/>
    </location>
    <ligand>
        <name>Mn(2+)</name>
        <dbReference type="ChEBI" id="CHEBI:29035"/>
        <label>2</label>
    </ligand>
</feature>
<dbReference type="SUPFAM" id="SSF55031">
    <property type="entry name" value="Bacterial exopeptidase dimerisation domain"/>
    <property type="match status" value="1"/>
</dbReference>
<gene>
    <name evidence="4" type="ORF">I0Q91_05185</name>
</gene>
<feature type="binding site" evidence="2">
    <location>
        <position position="137"/>
    </location>
    <ligand>
        <name>Mn(2+)</name>
        <dbReference type="ChEBI" id="CHEBI:29035"/>
        <label>2</label>
    </ligand>
</feature>
<dbReference type="EMBL" id="JADPIE010000002">
    <property type="protein sequence ID" value="MBF8436462.1"/>
    <property type="molecule type" value="Genomic_DNA"/>
</dbReference>
<keyword evidence="2" id="KW-0479">Metal-binding</keyword>
<dbReference type="GO" id="GO:0019877">
    <property type="term" value="P:diaminopimelate biosynthetic process"/>
    <property type="evidence" value="ECO:0007669"/>
    <property type="project" value="UniProtKB-ARBA"/>
</dbReference>
<organism evidence="4 5">
    <name type="scientific">Halonatronomonas betaini</name>
    <dbReference type="NCBI Taxonomy" id="2778430"/>
    <lineage>
        <taxon>Bacteria</taxon>
        <taxon>Bacillati</taxon>
        <taxon>Bacillota</taxon>
        <taxon>Clostridia</taxon>
        <taxon>Halanaerobiales</taxon>
        <taxon>Halarsenatibacteraceae</taxon>
        <taxon>Halonatronomonas</taxon>
    </lineage>
</organism>
<protein>
    <submittedName>
        <fullName evidence="4">Amidohydrolase</fullName>
    </submittedName>
</protein>
<dbReference type="RefSeq" id="WP_270453355.1">
    <property type="nucleotide sequence ID" value="NZ_JADPIE010000002.1"/>
</dbReference>